<sequence length="90" mass="10402">GNQDNCRDRSVRAAAGLFDCAAFREEFWCRRARQSGSPNRRPARRGERQSRHRHRRGGRAGYARAVPALLLSTRERCERTVAQHARQRTV</sequence>
<protein>
    <submittedName>
        <fullName evidence="2">Uncharacterized protein</fullName>
    </submittedName>
</protein>
<name>A0A6J4KCL1_9GAMM</name>
<feature type="non-terminal residue" evidence="2">
    <location>
        <position position="1"/>
    </location>
</feature>
<accession>A0A6J4KCL1</accession>
<gene>
    <name evidence="2" type="ORF">AVDCRST_MAG71-154</name>
</gene>
<evidence type="ECO:0000256" key="1">
    <source>
        <dbReference type="SAM" id="MobiDB-lite"/>
    </source>
</evidence>
<feature type="non-terminal residue" evidence="2">
    <location>
        <position position="90"/>
    </location>
</feature>
<feature type="region of interest" description="Disordered" evidence="1">
    <location>
        <begin position="33"/>
        <end position="65"/>
    </location>
</feature>
<dbReference type="AlphaFoldDB" id="A0A6J4KCL1"/>
<organism evidence="2">
    <name type="scientific">uncultured Lysobacter sp</name>
    <dbReference type="NCBI Taxonomy" id="271060"/>
    <lineage>
        <taxon>Bacteria</taxon>
        <taxon>Pseudomonadati</taxon>
        <taxon>Pseudomonadota</taxon>
        <taxon>Gammaproteobacteria</taxon>
        <taxon>Lysobacterales</taxon>
        <taxon>Lysobacteraceae</taxon>
        <taxon>Lysobacter</taxon>
        <taxon>environmental samples</taxon>
    </lineage>
</organism>
<reference evidence="2" key="1">
    <citation type="submission" date="2020-02" db="EMBL/GenBank/DDBJ databases">
        <authorList>
            <person name="Meier V. D."/>
        </authorList>
    </citation>
    <scope>NUCLEOTIDE SEQUENCE</scope>
    <source>
        <strain evidence="2">AVDCRST_MAG71</strain>
    </source>
</reference>
<dbReference type="EMBL" id="CADCUA010000045">
    <property type="protein sequence ID" value="CAA9301892.1"/>
    <property type="molecule type" value="Genomic_DNA"/>
</dbReference>
<proteinExistence type="predicted"/>
<evidence type="ECO:0000313" key="2">
    <source>
        <dbReference type="EMBL" id="CAA9301892.1"/>
    </source>
</evidence>